<keyword evidence="1" id="KW-0560">Oxidoreductase</keyword>
<keyword evidence="4" id="KW-1185">Reference proteome</keyword>
<dbReference type="InterPro" id="IPR036188">
    <property type="entry name" value="FAD/NAD-bd_sf"/>
</dbReference>
<accession>A0A840P0Z8</accession>
<evidence type="ECO:0000259" key="2">
    <source>
        <dbReference type="Pfam" id="PF07992"/>
    </source>
</evidence>
<comment type="caution">
    <text evidence="3">The sequence shown here is derived from an EMBL/GenBank/DDBJ whole genome shotgun (WGS) entry which is preliminary data.</text>
</comment>
<dbReference type="Gene3D" id="3.50.50.60">
    <property type="entry name" value="FAD/NAD(P)-binding domain"/>
    <property type="match status" value="1"/>
</dbReference>
<dbReference type="RefSeq" id="WP_185050355.1">
    <property type="nucleotide sequence ID" value="NZ_BAABIX010000001.1"/>
</dbReference>
<dbReference type="AlphaFoldDB" id="A0A840P0Z8"/>
<proteinExistence type="predicted"/>
<dbReference type="InterPro" id="IPR050982">
    <property type="entry name" value="Auxin_biosynth/cation_transpt"/>
</dbReference>
<dbReference type="PANTHER" id="PTHR43539:SF78">
    <property type="entry name" value="FLAVIN-CONTAINING MONOOXYGENASE"/>
    <property type="match status" value="1"/>
</dbReference>
<protein>
    <submittedName>
        <fullName evidence="3">Thioredoxin reductase</fullName>
    </submittedName>
</protein>
<dbReference type="InterPro" id="IPR023753">
    <property type="entry name" value="FAD/NAD-binding_dom"/>
</dbReference>
<organism evidence="3 4">
    <name type="scientific">Thermocatellispora tengchongensis</name>
    <dbReference type="NCBI Taxonomy" id="1073253"/>
    <lineage>
        <taxon>Bacteria</taxon>
        <taxon>Bacillati</taxon>
        <taxon>Actinomycetota</taxon>
        <taxon>Actinomycetes</taxon>
        <taxon>Streptosporangiales</taxon>
        <taxon>Streptosporangiaceae</taxon>
        <taxon>Thermocatellispora</taxon>
    </lineage>
</organism>
<dbReference type="PRINTS" id="PR00368">
    <property type="entry name" value="FADPNR"/>
</dbReference>
<dbReference type="Pfam" id="PF07992">
    <property type="entry name" value="Pyr_redox_2"/>
    <property type="match status" value="1"/>
</dbReference>
<gene>
    <name evidence="3" type="ORF">HNP84_003104</name>
</gene>
<dbReference type="SUPFAM" id="SSF51905">
    <property type="entry name" value="FAD/NAD(P)-binding domain"/>
    <property type="match status" value="1"/>
</dbReference>
<dbReference type="GO" id="GO:0050660">
    <property type="term" value="F:flavin adenine dinucleotide binding"/>
    <property type="evidence" value="ECO:0007669"/>
    <property type="project" value="TreeGrafter"/>
</dbReference>
<reference evidence="3 4" key="1">
    <citation type="submission" date="2020-08" db="EMBL/GenBank/DDBJ databases">
        <title>Genomic Encyclopedia of Type Strains, Phase IV (KMG-IV): sequencing the most valuable type-strain genomes for metagenomic binning, comparative biology and taxonomic classification.</title>
        <authorList>
            <person name="Goeker M."/>
        </authorList>
    </citation>
    <scope>NUCLEOTIDE SEQUENCE [LARGE SCALE GENOMIC DNA]</scope>
    <source>
        <strain evidence="3 4">DSM 45615</strain>
    </source>
</reference>
<name>A0A840P0Z8_9ACTN</name>
<dbReference type="PANTHER" id="PTHR43539">
    <property type="entry name" value="FLAVIN-BINDING MONOOXYGENASE-LIKE PROTEIN (AFU_ORTHOLOGUE AFUA_4G09220)"/>
    <property type="match status" value="1"/>
</dbReference>
<feature type="domain" description="FAD/NAD(P)-binding" evidence="2">
    <location>
        <begin position="6"/>
        <end position="215"/>
    </location>
</feature>
<sequence>MRALIDVAVIGAGPYGLSAAAHAVSAGLDVRVFGRPMRAWERHMPRGMFLKSEPAASDLADPRRVHTLDAYCRHEALPCAYGHPVPVETFTGYGRWFCERAVGDALEERDIAEVRATGDGFLLRTACEQQVRARAVVLAVGFVPFARRPPVLALLAPELCSHSCEHDRLSRFAGAEVAVVGAGQSALETAALLREAGARPTVLARAPELRWNAVPQPRRGPLRRLAAPHSGLGAGWGTWTWAEHPGLVRHLPARARHHAVRTALGPAGAWWLRERFAGRVPLHTGVRIASAEPGRGVRLTLVGADGATATMRADHVIAATGYAVDVTRIGVLEESLRRAIRTDGAMPRLSRTFETSVPGLYLTGLAAAGTFGPAMRFVYGAAFAARRLTQGLRRGGAR</sequence>
<evidence type="ECO:0000256" key="1">
    <source>
        <dbReference type="ARBA" id="ARBA00023002"/>
    </source>
</evidence>
<evidence type="ECO:0000313" key="4">
    <source>
        <dbReference type="Proteomes" id="UP000578449"/>
    </source>
</evidence>
<dbReference type="GO" id="GO:0004497">
    <property type="term" value="F:monooxygenase activity"/>
    <property type="evidence" value="ECO:0007669"/>
    <property type="project" value="TreeGrafter"/>
</dbReference>
<dbReference type="Proteomes" id="UP000578449">
    <property type="component" value="Unassembled WGS sequence"/>
</dbReference>
<dbReference type="EMBL" id="JACHGN010000006">
    <property type="protein sequence ID" value="MBB5133378.1"/>
    <property type="molecule type" value="Genomic_DNA"/>
</dbReference>
<dbReference type="PRINTS" id="PR00469">
    <property type="entry name" value="PNDRDTASEII"/>
</dbReference>
<evidence type="ECO:0000313" key="3">
    <source>
        <dbReference type="EMBL" id="MBB5133378.1"/>
    </source>
</evidence>